<protein>
    <submittedName>
        <fullName evidence="5">MFS domain-containing protein</fullName>
    </submittedName>
</protein>
<keyword evidence="2" id="KW-1133">Transmembrane helix</keyword>
<feature type="transmembrane region" description="Helical" evidence="2">
    <location>
        <begin position="106"/>
        <end position="136"/>
    </location>
</feature>
<dbReference type="WBParaSite" id="SSLN_0000809801-mRNA-1">
    <property type="protein sequence ID" value="SSLN_0000809801-mRNA-1"/>
    <property type="gene ID" value="SSLN_0000809801"/>
</dbReference>
<reference evidence="5" key="1">
    <citation type="submission" date="2016-06" db="UniProtKB">
        <authorList>
            <consortium name="WormBaseParasite"/>
        </authorList>
    </citation>
    <scope>IDENTIFICATION</scope>
</reference>
<reference evidence="3 4" key="2">
    <citation type="submission" date="2018-11" db="EMBL/GenBank/DDBJ databases">
        <authorList>
            <consortium name="Pathogen Informatics"/>
        </authorList>
    </citation>
    <scope>NUCLEOTIDE SEQUENCE [LARGE SCALE GENOMIC DNA]</scope>
    <source>
        <strain evidence="3 4">NST_G2</strain>
    </source>
</reference>
<feature type="region of interest" description="Disordered" evidence="1">
    <location>
        <begin position="584"/>
        <end position="706"/>
    </location>
</feature>
<keyword evidence="2" id="KW-0812">Transmembrane</keyword>
<keyword evidence="2" id="KW-0472">Membrane</keyword>
<dbReference type="AlphaFoldDB" id="A0A183SUA3"/>
<organism evidence="5">
    <name type="scientific">Schistocephalus solidus</name>
    <name type="common">Tapeworm</name>
    <dbReference type="NCBI Taxonomy" id="70667"/>
    <lineage>
        <taxon>Eukaryota</taxon>
        <taxon>Metazoa</taxon>
        <taxon>Spiralia</taxon>
        <taxon>Lophotrochozoa</taxon>
        <taxon>Platyhelminthes</taxon>
        <taxon>Cestoda</taxon>
        <taxon>Eucestoda</taxon>
        <taxon>Diphyllobothriidea</taxon>
        <taxon>Diphyllobothriidae</taxon>
        <taxon>Schistocephalus</taxon>
    </lineage>
</organism>
<feature type="transmembrane region" description="Helical" evidence="2">
    <location>
        <begin position="1033"/>
        <end position="1053"/>
    </location>
</feature>
<feature type="region of interest" description="Disordered" evidence="1">
    <location>
        <begin position="274"/>
        <end position="314"/>
    </location>
</feature>
<feature type="transmembrane region" description="Helical" evidence="2">
    <location>
        <begin position="1143"/>
        <end position="1164"/>
    </location>
</feature>
<dbReference type="EMBL" id="UYSU01034317">
    <property type="protein sequence ID" value="VDL94186.1"/>
    <property type="molecule type" value="Genomic_DNA"/>
</dbReference>
<feature type="compositionally biased region" description="Polar residues" evidence="1">
    <location>
        <begin position="635"/>
        <end position="651"/>
    </location>
</feature>
<name>A0A183SUA3_SCHSO</name>
<accession>A0A183SUA3</accession>
<evidence type="ECO:0000256" key="2">
    <source>
        <dbReference type="SAM" id="Phobius"/>
    </source>
</evidence>
<evidence type="ECO:0000256" key="1">
    <source>
        <dbReference type="SAM" id="MobiDB-lite"/>
    </source>
</evidence>
<keyword evidence="4" id="KW-1185">Reference proteome</keyword>
<feature type="transmembrane region" description="Helical" evidence="2">
    <location>
        <begin position="1112"/>
        <end position="1131"/>
    </location>
</feature>
<evidence type="ECO:0000313" key="5">
    <source>
        <dbReference type="WBParaSite" id="SSLN_0000809801-mRNA-1"/>
    </source>
</evidence>
<dbReference type="Proteomes" id="UP000275846">
    <property type="component" value="Unassembled WGS sequence"/>
</dbReference>
<feature type="region of interest" description="Disordered" evidence="1">
    <location>
        <begin position="470"/>
        <end position="553"/>
    </location>
</feature>
<evidence type="ECO:0000313" key="3">
    <source>
        <dbReference type="EMBL" id="VDL94186.1"/>
    </source>
</evidence>
<sequence>MLFVTSFRDNLHYYGMEIFIFTIRLQGLSVSVLGPSVIFFEEISNTWEDEIALLFTARAVGALGGWLLSIACLEGRPKYCGCLMGVGLSGLTIINFSVAFVRRLWWLMGAFAVQGCFLVVSAQGMSIPFFCALTFLYQCSSEIVCHASFLTGCLTYVISRGGRRKRQIHQILVFCSLLGYALAPIMMIPLTCGPNIFLVDKPSLLMTKASSVANHPINRSLHRARRLAELQLDPITFQPSLLNNSGDDTSTNLHNLTDVNVPVLVTAPLPRVPTSVISSSASNESKKTTLEMFTKTPPHSPTSRSPMSGSSLTSTSITSIRPLVMGSQEQQKNPEPTSENSQGPLQSSIKVSIVPSFSPTPITSKSRPPLTNVASATKLQATELTAESNQSSLQPLAKPDTFPSFLVNTTSSPGMSLPNTTTTQTAVPKKPSIVDAMHLSQDSRTADGSKTVAKMKEVDEDVRLTVVDSGEQSAIPAKPPVSLETSESAKVKLQPATTTTTSTVYPPAVQPSQFPPMVNVTSPSHLQPKGASGNKSAKRRPSQTEVDPQNSRKPLVVDAVHLKQDHNSADGSDTAVKMKEGVRLIEVEDENPEMKIKKRPPVSTSEGSGQNKPVVSPSNPRIPESTRLPLHSDQPKGNLSKNKSSTTNETRISPPAVVPLRETKNNKSEGRENGAKKRPVSQAEGKISEPPSVEGELSNEQRSNDSYSLHSSYTTLWNRFAPRPWNHHFTREQYIRAIHRVYLALCLLTVMAWFIVLPLTGFYQHLRSVCDRCFSACPQPFRTGKHGSVDLNVDLEADAKTNLLSDPKRSELPAVPTGRVSPKCFRFEETNGADSSDVGIDLTDGVTDGNVGRRCVGFRQVFSSPNFAVLRSPSSTQRDTTNGLTPAISTYLWYNPEPTIWPKISWPRDFWLILSAFFFAGLETTFGAFVHTFTLRTLHWSQVSHFTISPSEAAIIQAVLEIRLDDVPRVGECDALWVTAVFWCGNVLGRLSCLCLGPSSDMGVTLLQGAIDLTSLHKSQGTAHPRRQRTTKIAILVTRSAGALMCVISAGMLKHFTKAYYVYQHKPANLLLELWSYSKDRATWIGSFGIGLGLGITASSGLSVCNRLGKRLHLAGLLGQMFLPAVSGYITERMFYKNASQTLGRTSLILSVFLFFSLAVDLVLRLIRHFSWWKKFTDYFRFVPVKQPAAKVTTSPKKKVSVEAIDHCSPNLGDFETPIRQQSMGPEPAGIPLKEVNLCSSSSSTH</sequence>
<feature type="transmembrane region" description="Helical" evidence="2">
    <location>
        <begin position="18"/>
        <end position="39"/>
    </location>
</feature>
<feature type="compositionally biased region" description="Polar residues" evidence="1">
    <location>
        <begin position="543"/>
        <end position="552"/>
    </location>
</feature>
<feature type="compositionally biased region" description="Low complexity" evidence="1">
    <location>
        <begin position="301"/>
        <end position="314"/>
    </location>
</feature>
<feature type="transmembrane region" description="Helical" evidence="2">
    <location>
        <begin position="741"/>
        <end position="763"/>
    </location>
</feature>
<dbReference type="OrthoDB" id="6265519at2759"/>
<feature type="transmembrane region" description="Helical" evidence="2">
    <location>
        <begin position="51"/>
        <end position="73"/>
    </location>
</feature>
<evidence type="ECO:0000313" key="4">
    <source>
        <dbReference type="Proteomes" id="UP000275846"/>
    </source>
</evidence>
<proteinExistence type="predicted"/>
<feature type="transmembrane region" description="Helical" evidence="2">
    <location>
        <begin position="171"/>
        <end position="198"/>
    </location>
</feature>
<feature type="transmembrane region" description="Helical" evidence="2">
    <location>
        <begin position="910"/>
        <end position="930"/>
    </location>
</feature>
<feature type="compositionally biased region" description="Basic and acidic residues" evidence="1">
    <location>
        <begin position="661"/>
        <end position="675"/>
    </location>
</feature>
<gene>
    <name evidence="3" type="ORF">SSLN_LOCUS7801</name>
</gene>
<feature type="region of interest" description="Disordered" evidence="1">
    <location>
        <begin position="327"/>
        <end position="346"/>
    </location>
</feature>
<feature type="transmembrane region" description="Helical" evidence="2">
    <location>
        <begin position="80"/>
        <end position="100"/>
    </location>
</feature>
<feature type="transmembrane region" description="Helical" evidence="2">
    <location>
        <begin position="1084"/>
        <end position="1105"/>
    </location>
</feature>
<feature type="compositionally biased region" description="Polar residues" evidence="1">
    <location>
        <begin position="602"/>
        <end position="619"/>
    </location>
</feature>